<comment type="caution">
    <text evidence="2">The sequence shown here is derived from an EMBL/GenBank/DDBJ whole genome shotgun (WGS) entry which is preliminary data.</text>
</comment>
<keyword evidence="1" id="KW-0472">Membrane</keyword>
<dbReference type="Proteomes" id="UP000249282">
    <property type="component" value="Unassembled WGS sequence"/>
</dbReference>
<evidence type="ECO:0000313" key="3">
    <source>
        <dbReference type="Proteomes" id="UP000249282"/>
    </source>
</evidence>
<sequence length="65" mass="7632">MNNSFSSTHSCTQKNVREHSPIYDLAAYEQRQRKLKRKQIFKNILDTTVFFSACSIVFSLLFWGV</sequence>
<gene>
    <name evidence="2" type="ORF">DI542_00710</name>
</gene>
<dbReference type="EMBL" id="QFQJ01000002">
    <property type="protein sequence ID" value="PZQ93726.1"/>
    <property type="molecule type" value="Genomic_DNA"/>
</dbReference>
<keyword evidence="1" id="KW-1133">Transmembrane helix</keyword>
<dbReference type="AlphaFoldDB" id="A0A2W5RVI6"/>
<accession>A0A2W5RVI6</accession>
<keyword evidence="1" id="KW-0812">Transmembrane</keyword>
<organism evidence="2 3">
    <name type="scientific">Acinetobacter johnsonii</name>
    <dbReference type="NCBI Taxonomy" id="40214"/>
    <lineage>
        <taxon>Bacteria</taxon>
        <taxon>Pseudomonadati</taxon>
        <taxon>Pseudomonadota</taxon>
        <taxon>Gammaproteobacteria</taxon>
        <taxon>Moraxellales</taxon>
        <taxon>Moraxellaceae</taxon>
        <taxon>Acinetobacter</taxon>
    </lineage>
</organism>
<evidence type="ECO:0000313" key="2">
    <source>
        <dbReference type="EMBL" id="PZQ93726.1"/>
    </source>
</evidence>
<proteinExistence type="predicted"/>
<reference evidence="2 3" key="1">
    <citation type="submission" date="2017-11" db="EMBL/GenBank/DDBJ databases">
        <title>Infants hospitalized years apart are colonized by the same room-sourced microbial strains.</title>
        <authorList>
            <person name="Brooks B."/>
            <person name="Olm M.R."/>
            <person name="Firek B.A."/>
            <person name="Baker R."/>
            <person name="Thomas B.C."/>
            <person name="Morowitz M.J."/>
            <person name="Banfield J.F."/>
        </authorList>
    </citation>
    <scope>NUCLEOTIDE SEQUENCE [LARGE SCALE GENOMIC DNA]</scope>
    <source>
        <strain evidence="2">S2_003_000_R3_20</strain>
    </source>
</reference>
<feature type="transmembrane region" description="Helical" evidence="1">
    <location>
        <begin position="40"/>
        <end position="63"/>
    </location>
</feature>
<evidence type="ECO:0000256" key="1">
    <source>
        <dbReference type="SAM" id="Phobius"/>
    </source>
</evidence>
<protein>
    <submittedName>
        <fullName evidence="2">Uncharacterized protein</fullName>
    </submittedName>
</protein>
<name>A0A2W5RVI6_ACIJO</name>